<name>A0A3P7L8Y3_STRVU</name>
<feature type="region of interest" description="Disordered" evidence="1">
    <location>
        <begin position="63"/>
        <end position="92"/>
    </location>
</feature>
<feature type="compositionally biased region" description="Basic and acidic residues" evidence="1">
    <location>
        <begin position="104"/>
        <end position="122"/>
    </location>
</feature>
<reference evidence="2 3" key="1">
    <citation type="submission" date="2018-11" db="EMBL/GenBank/DDBJ databases">
        <authorList>
            <consortium name="Pathogen Informatics"/>
        </authorList>
    </citation>
    <scope>NUCLEOTIDE SEQUENCE [LARGE SCALE GENOMIC DNA]</scope>
</reference>
<dbReference type="Proteomes" id="UP000270094">
    <property type="component" value="Unassembled WGS sequence"/>
</dbReference>
<evidence type="ECO:0000313" key="3">
    <source>
        <dbReference type="Proteomes" id="UP000270094"/>
    </source>
</evidence>
<feature type="compositionally biased region" description="Basic and acidic residues" evidence="1">
    <location>
        <begin position="148"/>
        <end position="196"/>
    </location>
</feature>
<accession>A0A3P7L8Y3</accession>
<evidence type="ECO:0000313" key="2">
    <source>
        <dbReference type="EMBL" id="VDM79175.1"/>
    </source>
</evidence>
<evidence type="ECO:0000256" key="1">
    <source>
        <dbReference type="SAM" id="MobiDB-lite"/>
    </source>
</evidence>
<sequence>MKKSSENIRKEEKKISSVINGAKKGGGSKELNETENVMAQVIEVPKEKKTLRQKLGSAILRNGGAGKNEVLNGKKGSNELPMLKKQEKSKEVTIERKADGLIREQKELDEMNAGKENIKVDKLTQGGAAYRETHAKEGKANAPQAQVKGKETKESKDNGGKKEPADIDNDKNKPKDEGEKKEGKPKETKGKEENNNKKARKWFICAEFQGCRIV</sequence>
<feature type="region of interest" description="Disordered" evidence="1">
    <location>
        <begin position="1"/>
        <end position="32"/>
    </location>
</feature>
<dbReference type="AlphaFoldDB" id="A0A3P7L8Y3"/>
<feature type="region of interest" description="Disordered" evidence="1">
    <location>
        <begin position="104"/>
        <end position="199"/>
    </location>
</feature>
<organism evidence="2 3">
    <name type="scientific">Strongylus vulgaris</name>
    <name type="common">Blood worm</name>
    <dbReference type="NCBI Taxonomy" id="40348"/>
    <lineage>
        <taxon>Eukaryota</taxon>
        <taxon>Metazoa</taxon>
        <taxon>Ecdysozoa</taxon>
        <taxon>Nematoda</taxon>
        <taxon>Chromadorea</taxon>
        <taxon>Rhabditida</taxon>
        <taxon>Rhabditina</taxon>
        <taxon>Rhabditomorpha</taxon>
        <taxon>Strongyloidea</taxon>
        <taxon>Strongylidae</taxon>
        <taxon>Strongylus</taxon>
    </lineage>
</organism>
<proteinExistence type="predicted"/>
<protein>
    <submittedName>
        <fullName evidence="2">Uncharacterized protein</fullName>
    </submittedName>
</protein>
<dbReference type="EMBL" id="UYYB01104211">
    <property type="protein sequence ID" value="VDM79175.1"/>
    <property type="molecule type" value="Genomic_DNA"/>
</dbReference>
<keyword evidence="3" id="KW-1185">Reference proteome</keyword>
<feature type="compositionally biased region" description="Basic and acidic residues" evidence="1">
    <location>
        <begin position="1"/>
        <end position="15"/>
    </location>
</feature>
<feature type="compositionally biased region" description="Basic and acidic residues" evidence="1">
    <location>
        <begin position="82"/>
        <end position="92"/>
    </location>
</feature>
<gene>
    <name evidence="2" type="ORF">SVUK_LOCUS14173</name>
</gene>